<name>M7BM35_CHEMY</name>
<proteinExistence type="predicted"/>
<dbReference type="Proteomes" id="UP000031443">
    <property type="component" value="Unassembled WGS sequence"/>
</dbReference>
<dbReference type="AlphaFoldDB" id="M7BM35"/>
<organism evidence="1 2">
    <name type="scientific">Chelonia mydas</name>
    <name type="common">Green sea-turtle</name>
    <name type="synonym">Chelonia agassizi</name>
    <dbReference type="NCBI Taxonomy" id="8469"/>
    <lineage>
        <taxon>Eukaryota</taxon>
        <taxon>Metazoa</taxon>
        <taxon>Chordata</taxon>
        <taxon>Craniata</taxon>
        <taxon>Vertebrata</taxon>
        <taxon>Euteleostomi</taxon>
        <taxon>Archelosauria</taxon>
        <taxon>Testudinata</taxon>
        <taxon>Testudines</taxon>
        <taxon>Cryptodira</taxon>
        <taxon>Durocryptodira</taxon>
        <taxon>Americhelydia</taxon>
        <taxon>Chelonioidea</taxon>
        <taxon>Cheloniidae</taxon>
        <taxon>Chelonia</taxon>
    </lineage>
</organism>
<gene>
    <name evidence="1" type="ORF">UY3_06058</name>
</gene>
<protein>
    <submittedName>
        <fullName evidence="1">Uncharacterized protein</fullName>
    </submittedName>
</protein>
<accession>M7BM35</accession>
<evidence type="ECO:0000313" key="1">
    <source>
        <dbReference type="EMBL" id="EMP36780.1"/>
    </source>
</evidence>
<dbReference type="EMBL" id="KB524027">
    <property type="protein sequence ID" value="EMP36780.1"/>
    <property type="molecule type" value="Genomic_DNA"/>
</dbReference>
<reference evidence="2" key="1">
    <citation type="journal article" date="2013" name="Nat. Genet.">
        <title>The draft genomes of soft-shell turtle and green sea turtle yield insights into the development and evolution of the turtle-specific body plan.</title>
        <authorList>
            <person name="Wang Z."/>
            <person name="Pascual-Anaya J."/>
            <person name="Zadissa A."/>
            <person name="Li W."/>
            <person name="Niimura Y."/>
            <person name="Huang Z."/>
            <person name="Li C."/>
            <person name="White S."/>
            <person name="Xiong Z."/>
            <person name="Fang D."/>
            <person name="Wang B."/>
            <person name="Ming Y."/>
            <person name="Chen Y."/>
            <person name="Zheng Y."/>
            <person name="Kuraku S."/>
            <person name="Pignatelli M."/>
            <person name="Herrero J."/>
            <person name="Beal K."/>
            <person name="Nozawa M."/>
            <person name="Li Q."/>
            <person name="Wang J."/>
            <person name="Zhang H."/>
            <person name="Yu L."/>
            <person name="Shigenobu S."/>
            <person name="Wang J."/>
            <person name="Liu J."/>
            <person name="Flicek P."/>
            <person name="Searle S."/>
            <person name="Wang J."/>
            <person name="Kuratani S."/>
            <person name="Yin Y."/>
            <person name="Aken B."/>
            <person name="Zhang G."/>
            <person name="Irie N."/>
        </authorList>
    </citation>
    <scope>NUCLEOTIDE SEQUENCE [LARGE SCALE GENOMIC DNA]</scope>
</reference>
<keyword evidence="2" id="KW-1185">Reference proteome</keyword>
<sequence>MAPLWLLRSPVAPSDGPMGAAGAVPANWAACRAAWPLLHVEAGDGTCCGFWEMLEVCNRMTREIEVFSDWFLNVIILDI</sequence>
<evidence type="ECO:0000313" key="2">
    <source>
        <dbReference type="Proteomes" id="UP000031443"/>
    </source>
</evidence>